<evidence type="ECO:0000259" key="2">
    <source>
        <dbReference type="Pfam" id="PF00892"/>
    </source>
</evidence>
<accession>A0A4R7BUT9</accession>
<dbReference type="SUPFAM" id="SSF103481">
    <property type="entry name" value="Multidrug resistance efflux transporter EmrE"/>
    <property type="match status" value="2"/>
</dbReference>
<dbReference type="RefSeq" id="WP_133770260.1">
    <property type="nucleotide sequence ID" value="NZ_SNZR01000013.1"/>
</dbReference>
<dbReference type="InterPro" id="IPR037185">
    <property type="entry name" value="EmrE-like"/>
</dbReference>
<reference evidence="3 4" key="1">
    <citation type="submission" date="2019-03" db="EMBL/GenBank/DDBJ databases">
        <title>Genomic Encyclopedia of Type Strains, Phase IV (KMG-IV): sequencing the most valuable type-strain genomes for metagenomic binning, comparative biology and taxonomic classification.</title>
        <authorList>
            <person name="Goeker M."/>
        </authorList>
    </citation>
    <scope>NUCLEOTIDE SEQUENCE [LARGE SCALE GENOMIC DNA]</scope>
    <source>
        <strain evidence="3 4">DSM 25903</strain>
    </source>
</reference>
<dbReference type="AlphaFoldDB" id="A0A4R7BUT9"/>
<dbReference type="Proteomes" id="UP000295122">
    <property type="component" value="Unassembled WGS sequence"/>
</dbReference>
<feature type="transmembrane region" description="Helical" evidence="1">
    <location>
        <begin position="227"/>
        <end position="246"/>
    </location>
</feature>
<dbReference type="GO" id="GO:0016020">
    <property type="term" value="C:membrane"/>
    <property type="evidence" value="ECO:0007669"/>
    <property type="project" value="InterPro"/>
</dbReference>
<keyword evidence="1" id="KW-0472">Membrane</keyword>
<feature type="transmembrane region" description="Helical" evidence="1">
    <location>
        <begin position="6"/>
        <end position="21"/>
    </location>
</feature>
<name>A0A4R7BUT9_9HYPH</name>
<protein>
    <submittedName>
        <fullName evidence="3">EamA-like transporter family protein</fullName>
    </submittedName>
</protein>
<feature type="transmembrane region" description="Helical" evidence="1">
    <location>
        <begin position="42"/>
        <end position="59"/>
    </location>
</feature>
<feature type="transmembrane region" description="Helical" evidence="1">
    <location>
        <begin position="126"/>
        <end position="144"/>
    </location>
</feature>
<feature type="domain" description="EamA" evidence="2">
    <location>
        <begin position="11"/>
        <end position="143"/>
    </location>
</feature>
<feature type="transmembrane region" description="Helical" evidence="1">
    <location>
        <begin position="189"/>
        <end position="215"/>
    </location>
</feature>
<comment type="caution">
    <text evidence="3">The sequence shown here is derived from an EMBL/GenBank/DDBJ whole genome shotgun (WGS) entry which is preliminary data.</text>
</comment>
<proteinExistence type="predicted"/>
<evidence type="ECO:0000256" key="1">
    <source>
        <dbReference type="SAM" id="Phobius"/>
    </source>
</evidence>
<keyword evidence="1" id="KW-0812">Transmembrane</keyword>
<organism evidence="3 4">
    <name type="scientific">Enterovirga rhinocerotis</name>
    <dbReference type="NCBI Taxonomy" id="1339210"/>
    <lineage>
        <taxon>Bacteria</taxon>
        <taxon>Pseudomonadati</taxon>
        <taxon>Pseudomonadota</taxon>
        <taxon>Alphaproteobacteria</taxon>
        <taxon>Hyphomicrobiales</taxon>
        <taxon>Methylobacteriaceae</taxon>
        <taxon>Enterovirga</taxon>
    </lineage>
</organism>
<evidence type="ECO:0000313" key="4">
    <source>
        <dbReference type="Proteomes" id="UP000295122"/>
    </source>
</evidence>
<feature type="transmembrane region" description="Helical" evidence="1">
    <location>
        <begin position="156"/>
        <end position="177"/>
    </location>
</feature>
<keyword evidence="1" id="KW-1133">Transmembrane helix</keyword>
<sequence>MDITFLWVPVTLIAAAGQVARNAMQRRLTETIGTVGATQVRFLYGFPFALVFLACILLATGESLPGPGAGFAGFLVLGAVSQILATAMMLAAMRDRSFSVVTALIKTEAIQIAVFGFLVLGDRLSLPGILAVGIASAGVVAMSWSKRTAGEALQGGLKPIALGIVSGGLFALSAVGYRGAILALDSGSFLVRASTTLSCALALQTAILLVWLLAFDRAAMMGSLREWRSSLLAGFTGAAASQFWFIGFALTAAANVRTLALVEVLMAQAVSRKLLHQDTSRREIAGMAMIVVGVLLLLVSAR</sequence>
<dbReference type="Pfam" id="PF00892">
    <property type="entry name" value="EamA"/>
    <property type="match status" value="1"/>
</dbReference>
<dbReference type="InterPro" id="IPR000620">
    <property type="entry name" value="EamA_dom"/>
</dbReference>
<gene>
    <name evidence="3" type="ORF">EV668_2392</name>
</gene>
<evidence type="ECO:0000313" key="3">
    <source>
        <dbReference type="EMBL" id="TDR89560.1"/>
    </source>
</evidence>
<dbReference type="EMBL" id="SNZR01000013">
    <property type="protein sequence ID" value="TDR89560.1"/>
    <property type="molecule type" value="Genomic_DNA"/>
</dbReference>
<dbReference type="Gene3D" id="1.10.3730.20">
    <property type="match status" value="1"/>
</dbReference>
<dbReference type="OrthoDB" id="5243804at2"/>
<feature type="transmembrane region" description="Helical" evidence="1">
    <location>
        <begin position="98"/>
        <end position="120"/>
    </location>
</feature>
<feature type="transmembrane region" description="Helical" evidence="1">
    <location>
        <begin position="283"/>
        <end position="301"/>
    </location>
</feature>
<keyword evidence="4" id="KW-1185">Reference proteome</keyword>
<feature type="transmembrane region" description="Helical" evidence="1">
    <location>
        <begin position="71"/>
        <end position="91"/>
    </location>
</feature>